<dbReference type="RefSeq" id="WP_013450686.1">
    <property type="nucleotide sequence ID" value="NC_014758.1"/>
</dbReference>
<evidence type="ECO:0000313" key="8">
    <source>
        <dbReference type="EMBL" id="ADR18473.1"/>
    </source>
</evidence>
<dbReference type="GO" id="GO:0003824">
    <property type="term" value="F:catalytic activity"/>
    <property type="evidence" value="ECO:0007669"/>
    <property type="project" value="InterPro"/>
</dbReference>
<name>E4TFK5_CALNY</name>
<dbReference type="GO" id="GO:0051539">
    <property type="term" value="F:4 iron, 4 sulfur cluster binding"/>
    <property type="evidence" value="ECO:0007669"/>
    <property type="project" value="UniProtKB-KW"/>
</dbReference>
<dbReference type="GO" id="GO:0046872">
    <property type="term" value="F:metal ion binding"/>
    <property type="evidence" value="ECO:0007669"/>
    <property type="project" value="UniProtKB-KW"/>
</dbReference>
<dbReference type="PIRSF" id="PIRSF004869">
    <property type="entry name" value="PflX_prd"/>
    <property type="match status" value="1"/>
</dbReference>
<reference key="1">
    <citation type="submission" date="2010-11" db="EMBL/GenBank/DDBJ databases">
        <title>The complete genome of chromosome of Calditerrivibrio nitroreducens DSM 19672.</title>
        <authorList>
            <consortium name="US DOE Joint Genome Institute (JGI-PGF)"/>
            <person name="Lucas S."/>
            <person name="Copeland A."/>
            <person name="Lapidus A."/>
            <person name="Bruce D."/>
            <person name="Goodwin L."/>
            <person name="Pitluck S."/>
            <person name="Kyrpides N."/>
            <person name="Mavromatis K."/>
            <person name="Ivanova N."/>
            <person name="Mikhailova N."/>
            <person name="Zeytun A."/>
            <person name="Brettin T."/>
            <person name="Detter J.C."/>
            <person name="Tapia R."/>
            <person name="Han C."/>
            <person name="Land M."/>
            <person name="Hauser L."/>
            <person name="Markowitz V."/>
            <person name="Cheng J.-F."/>
            <person name="Hugenholtz P."/>
            <person name="Woyke T."/>
            <person name="Wu D."/>
            <person name="Spring S."/>
            <person name="Schroeder M."/>
            <person name="Brambilla E."/>
            <person name="Klenk H.-P."/>
            <person name="Eisen J.A."/>
        </authorList>
    </citation>
    <scope>NUCLEOTIDE SEQUENCE [LARGE SCALE GENOMIC DNA]</scope>
    <source>
        <strain>DSM 19672</strain>
    </source>
</reference>
<dbReference type="InterPro" id="IPR007197">
    <property type="entry name" value="rSAM"/>
</dbReference>
<dbReference type="OrthoDB" id="9778883at2"/>
<gene>
    <name evidence="8" type="ordered locus">Calni_0560</name>
</gene>
<sequence length="324" mass="37057" precursor="true">MKEALFYKKLDDKKVRCLLCPHRCVISNGGHGICLIRKNIEGTLHQTSYGEVTSINMDPIEKKPLYHFHPGSDILSVGTNGCNLNCAYCQNFSISKNITLRQKVSPEELLSLAKKTNSIGIAYTYNEPTIWYEFIYDTAMLFQKSGLKNILVTNGYINPEPLEQLLPYIDAANIDLKAFSEDKYKMLGGSLKEVLNTIETMYRKDIHIEITHLAVENYTTDIKEFDELCRFILSINKSIPLHISRYFPCYKLNLPPTRNDFLLELFDVAKRYLSYVYLGNVLHNNDTTCPVCGAKLILRNGYKITSFISDNTCPICKSSLYFSF</sequence>
<evidence type="ECO:0000256" key="5">
    <source>
        <dbReference type="ARBA" id="ARBA00023014"/>
    </source>
</evidence>
<reference evidence="8 9" key="2">
    <citation type="journal article" date="2011" name="Stand. Genomic Sci.">
        <title>Complete genome sequence of Calditerrivibrio nitroreducens type strain (Yu37-1).</title>
        <authorList>
            <person name="Pitluck S."/>
            <person name="Sikorski J."/>
            <person name="Zeytun A."/>
            <person name="Lapidus A."/>
            <person name="Nolan M."/>
            <person name="Lucas S."/>
            <person name="Hammon N."/>
            <person name="Deshpande S."/>
            <person name="Cheng J.F."/>
            <person name="Tapia R."/>
            <person name="Han C."/>
            <person name="Goodwin L."/>
            <person name="Liolios K."/>
            <person name="Pagani I."/>
            <person name="Ivanova N."/>
            <person name="Mavromatis K."/>
            <person name="Pati A."/>
            <person name="Chen A."/>
            <person name="Palaniappan K."/>
            <person name="Hauser L."/>
            <person name="Chang Y.J."/>
            <person name="Jeffries C.D."/>
            <person name="Detter J.C."/>
            <person name="Brambilla E."/>
            <person name="Djao O.D."/>
            <person name="Rohde M."/>
            <person name="Spring S."/>
            <person name="Goker M."/>
            <person name="Woyke T."/>
            <person name="Bristow J."/>
            <person name="Eisen J.A."/>
            <person name="Markowitz V."/>
            <person name="Hugenholtz P."/>
            <person name="Kyrpides N.C."/>
            <person name="Klenk H.P."/>
            <person name="Land M."/>
        </authorList>
    </citation>
    <scope>NUCLEOTIDE SEQUENCE [LARGE SCALE GENOMIC DNA]</scope>
    <source>
        <strain evidence="9">DSM 19672 / NBRC 101217 / Yu37-1</strain>
    </source>
</reference>
<dbReference type="PANTHER" id="PTHR30352:SF5">
    <property type="entry name" value="PYRUVATE FORMATE-LYASE 1-ACTIVATING ENZYME"/>
    <property type="match status" value="1"/>
</dbReference>
<evidence type="ECO:0000256" key="1">
    <source>
        <dbReference type="ARBA" id="ARBA00022485"/>
    </source>
</evidence>
<keyword evidence="1" id="KW-0004">4Fe-4S</keyword>
<dbReference type="CDD" id="cd01335">
    <property type="entry name" value="Radical_SAM"/>
    <property type="match status" value="1"/>
</dbReference>
<evidence type="ECO:0000256" key="3">
    <source>
        <dbReference type="ARBA" id="ARBA00022723"/>
    </source>
</evidence>
<dbReference type="InterPro" id="IPR016431">
    <property type="entry name" value="Pyrv-formate_lyase-activ_prd"/>
</dbReference>
<keyword evidence="3 6" id="KW-0479">Metal-binding</keyword>
<dbReference type="KEGG" id="cni:Calni_0560"/>
<dbReference type="InterPro" id="IPR034457">
    <property type="entry name" value="Organic_radical-activating"/>
</dbReference>
<accession>E4TFK5</accession>
<dbReference type="Gene3D" id="3.20.20.70">
    <property type="entry name" value="Aldolase class I"/>
    <property type="match status" value="1"/>
</dbReference>
<proteinExistence type="predicted"/>
<dbReference type="SFLD" id="SFLDG01101">
    <property type="entry name" value="Uncharacterised_Radical_SAM_Su"/>
    <property type="match status" value="1"/>
</dbReference>
<dbReference type="InterPro" id="IPR013785">
    <property type="entry name" value="Aldolase_TIM"/>
</dbReference>
<dbReference type="HOGENOM" id="CLU_044176_1_0_0"/>
<protein>
    <submittedName>
        <fullName evidence="8">Radical SAM domain protein</fullName>
    </submittedName>
</protein>
<dbReference type="EMBL" id="CP002347">
    <property type="protein sequence ID" value="ADR18473.1"/>
    <property type="molecule type" value="Genomic_DNA"/>
</dbReference>
<dbReference type="SFLD" id="SFLDS00029">
    <property type="entry name" value="Radical_SAM"/>
    <property type="match status" value="1"/>
</dbReference>
<comment type="cofactor">
    <cofactor evidence="6">
        <name>[4Fe-4S] cluster</name>
        <dbReference type="ChEBI" id="CHEBI:49883"/>
    </cofactor>
    <text evidence="6">Binds 1 [4Fe-4S] cluster. The cluster is coordinated with 3 cysteines and an exchangeable S-adenosyl-L-methionine.</text>
</comment>
<feature type="domain" description="Radical SAM core" evidence="7">
    <location>
        <begin position="67"/>
        <end position="286"/>
    </location>
</feature>
<feature type="binding site" evidence="6">
    <location>
        <position position="86"/>
    </location>
    <ligand>
        <name>[4Fe-4S] cluster</name>
        <dbReference type="ChEBI" id="CHEBI:49883"/>
        <note>4Fe-4S-S-AdoMet</note>
    </ligand>
</feature>
<dbReference type="SUPFAM" id="SSF102114">
    <property type="entry name" value="Radical SAM enzymes"/>
    <property type="match status" value="1"/>
</dbReference>
<keyword evidence="5 6" id="KW-0411">Iron-sulfur</keyword>
<keyword evidence="2 6" id="KW-0949">S-adenosyl-L-methionine</keyword>
<keyword evidence="4 6" id="KW-0408">Iron</keyword>
<keyword evidence="9" id="KW-1185">Reference proteome</keyword>
<feature type="binding site" evidence="6">
    <location>
        <position position="82"/>
    </location>
    <ligand>
        <name>[4Fe-4S] cluster</name>
        <dbReference type="ChEBI" id="CHEBI:49883"/>
        <note>4Fe-4S-S-AdoMet</note>
    </ligand>
</feature>
<dbReference type="InterPro" id="IPR027596">
    <property type="entry name" value="AmmeMemoSam_rS"/>
</dbReference>
<dbReference type="PANTHER" id="PTHR30352">
    <property type="entry name" value="PYRUVATE FORMATE-LYASE-ACTIVATING ENZYME"/>
    <property type="match status" value="1"/>
</dbReference>
<evidence type="ECO:0000256" key="6">
    <source>
        <dbReference type="PIRSR" id="PIRSR004869-50"/>
    </source>
</evidence>
<organism evidence="8 9">
    <name type="scientific">Calditerrivibrio nitroreducens (strain DSM 19672 / NBRC 101217 / Yu37-1)</name>
    <dbReference type="NCBI Taxonomy" id="768670"/>
    <lineage>
        <taxon>Bacteria</taxon>
        <taxon>Pseudomonadati</taxon>
        <taxon>Deferribacterota</taxon>
        <taxon>Deferribacteres</taxon>
        <taxon>Deferribacterales</taxon>
        <taxon>Calditerrivibrionaceae</taxon>
    </lineage>
</organism>
<evidence type="ECO:0000259" key="7">
    <source>
        <dbReference type="PROSITE" id="PS51918"/>
    </source>
</evidence>
<dbReference type="PROSITE" id="PS51918">
    <property type="entry name" value="RADICAL_SAM"/>
    <property type="match status" value="1"/>
</dbReference>
<dbReference type="Pfam" id="PF04055">
    <property type="entry name" value="Radical_SAM"/>
    <property type="match status" value="1"/>
</dbReference>
<dbReference type="InterPro" id="IPR058240">
    <property type="entry name" value="rSAM_sf"/>
</dbReference>
<evidence type="ECO:0000256" key="4">
    <source>
        <dbReference type="ARBA" id="ARBA00023004"/>
    </source>
</evidence>
<dbReference type="Proteomes" id="UP000007039">
    <property type="component" value="Chromosome"/>
</dbReference>
<dbReference type="AlphaFoldDB" id="E4TFK5"/>
<evidence type="ECO:0000256" key="2">
    <source>
        <dbReference type="ARBA" id="ARBA00022691"/>
    </source>
</evidence>
<dbReference type="STRING" id="768670.Calni_0560"/>
<dbReference type="eggNOG" id="COG1180">
    <property type="taxonomic scope" value="Bacteria"/>
</dbReference>
<evidence type="ECO:0000313" key="9">
    <source>
        <dbReference type="Proteomes" id="UP000007039"/>
    </source>
</evidence>
<dbReference type="NCBIfam" id="TIGR04337">
    <property type="entry name" value="AmmeMemoSam_rS"/>
    <property type="match status" value="1"/>
</dbReference>
<feature type="binding site" evidence="6">
    <location>
        <position position="89"/>
    </location>
    <ligand>
        <name>[4Fe-4S] cluster</name>
        <dbReference type="ChEBI" id="CHEBI:49883"/>
        <note>4Fe-4S-S-AdoMet</note>
    </ligand>
</feature>